<dbReference type="GO" id="GO:0003872">
    <property type="term" value="F:6-phosphofructokinase activity"/>
    <property type="evidence" value="ECO:0007669"/>
    <property type="project" value="InterPro"/>
</dbReference>
<evidence type="ECO:0000313" key="1">
    <source>
        <dbReference type="EMBL" id="RSL34909.1"/>
    </source>
</evidence>
<dbReference type="Gene3D" id="3.40.50.460">
    <property type="entry name" value="Phosphofructokinase domain"/>
    <property type="match status" value="1"/>
</dbReference>
<protein>
    <recommendedName>
        <fullName evidence="3">Phosphofructokinase</fullName>
    </recommendedName>
</protein>
<sequence length="277" mass="31147">MRPAVVNMSVLPQSFLRFFGQQLDVSGTTWNMVYHVDNNVTLKTFDLELFAQTAPFTFIDETKTNRLIETLNEADVVLLLTDPLQNEEKLQQFLSQLTQPVFIMPVSMLYPSIRSSESIGYDTALNEIVNQALCVADTADSMKYGKPRLFFLQLPKGASRHLTEDVALSTGGLELKDVDEDTRRAFQHRLIQHYQSGQTYALAAIDETLDSTKISEQLSETMDININIVTVDGAQCLGPKFTAKDRLLMVRAAQKANEWVYSAASSPNQVEWFHVTA</sequence>
<dbReference type="RefSeq" id="WP_125554468.1">
    <property type="nucleotide sequence ID" value="NZ_RBVX01000002.1"/>
</dbReference>
<name>A0A3R9QPS8_9BACI</name>
<gene>
    <name evidence="1" type="ORF">D7Z54_03500</name>
</gene>
<evidence type="ECO:0000313" key="2">
    <source>
        <dbReference type="Proteomes" id="UP000275076"/>
    </source>
</evidence>
<dbReference type="Gene3D" id="3.40.50.450">
    <property type="match status" value="1"/>
</dbReference>
<reference evidence="1 2" key="1">
    <citation type="submission" date="2018-10" db="EMBL/GenBank/DDBJ databases">
        <title>Draft genome sequence of Bacillus salarius IM0101, isolated from a hypersaline soil in Inner Mongolia, China.</title>
        <authorList>
            <person name="Yamprayoonswat W."/>
            <person name="Boonvisut S."/>
            <person name="Jumpathong W."/>
            <person name="Sittihan S."/>
            <person name="Ruangsuj P."/>
            <person name="Wanthongcharoen S."/>
            <person name="Thongpramul N."/>
            <person name="Pimmason S."/>
            <person name="Yu B."/>
            <person name="Yasawong M."/>
        </authorList>
    </citation>
    <scope>NUCLEOTIDE SEQUENCE [LARGE SCALE GENOMIC DNA]</scope>
    <source>
        <strain evidence="1 2">IM0101</strain>
    </source>
</reference>
<proteinExistence type="predicted"/>
<keyword evidence="2" id="KW-1185">Reference proteome</keyword>
<dbReference type="SUPFAM" id="SSF53784">
    <property type="entry name" value="Phosphofructokinase"/>
    <property type="match status" value="1"/>
</dbReference>
<dbReference type="InterPro" id="IPR035966">
    <property type="entry name" value="PKF_sf"/>
</dbReference>
<comment type="caution">
    <text evidence="1">The sequence shown here is derived from an EMBL/GenBank/DDBJ whole genome shotgun (WGS) entry which is preliminary data.</text>
</comment>
<dbReference type="AlphaFoldDB" id="A0A3R9QPS8"/>
<dbReference type="EMBL" id="RBVX01000002">
    <property type="protein sequence ID" value="RSL34909.1"/>
    <property type="molecule type" value="Genomic_DNA"/>
</dbReference>
<organism evidence="1 2">
    <name type="scientific">Salibacterium salarium</name>
    <dbReference type="NCBI Taxonomy" id="284579"/>
    <lineage>
        <taxon>Bacteria</taxon>
        <taxon>Bacillati</taxon>
        <taxon>Bacillota</taxon>
        <taxon>Bacilli</taxon>
        <taxon>Bacillales</taxon>
        <taxon>Bacillaceae</taxon>
    </lineage>
</organism>
<dbReference type="OrthoDB" id="2831403at2"/>
<evidence type="ECO:0008006" key="3">
    <source>
        <dbReference type="Google" id="ProtNLM"/>
    </source>
</evidence>
<dbReference type="Proteomes" id="UP000275076">
    <property type="component" value="Unassembled WGS sequence"/>
</dbReference>
<accession>A0A3R9QPS8</accession>